<dbReference type="PANTHER" id="PTHR43272:SF33">
    <property type="entry name" value="AMP-BINDING DOMAIN-CONTAINING PROTEIN-RELATED"/>
    <property type="match status" value="1"/>
</dbReference>
<organism evidence="4 5">
    <name type="scientific">Nitrosomonas halophila</name>
    <dbReference type="NCBI Taxonomy" id="44576"/>
    <lineage>
        <taxon>Bacteria</taxon>
        <taxon>Pseudomonadati</taxon>
        <taxon>Pseudomonadota</taxon>
        <taxon>Betaproteobacteria</taxon>
        <taxon>Nitrosomonadales</taxon>
        <taxon>Nitrosomonadaceae</taxon>
        <taxon>Nitrosomonas</taxon>
    </lineage>
</organism>
<dbReference type="InterPro" id="IPR020845">
    <property type="entry name" value="AMP-binding_CS"/>
</dbReference>
<dbReference type="STRING" id="44576.SAMN05421881_107212"/>
<evidence type="ECO:0000259" key="3">
    <source>
        <dbReference type="Pfam" id="PF00501"/>
    </source>
</evidence>
<dbReference type="EMBL" id="FNOY01000072">
    <property type="protein sequence ID" value="SDY87446.1"/>
    <property type="molecule type" value="Genomic_DNA"/>
</dbReference>
<reference evidence="4 5" key="1">
    <citation type="submission" date="2016-10" db="EMBL/GenBank/DDBJ databases">
        <authorList>
            <person name="de Groot N.N."/>
        </authorList>
    </citation>
    <scope>NUCLEOTIDE SEQUENCE [LARGE SCALE GENOMIC DNA]</scope>
    <source>
        <strain evidence="4 5">Nm1</strain>
    </source>
</reference>
<dbReference type="InterPro" id="IPR042099">
    <property type="entry name" value="ANL_N_sf"/>
</dbReference>
<dbReference type="Pfam" id="PF00501">
    <property type="entry name" value="AMP-binding"/>
    <property type="match status" value="1"/>
</dbReference>
<dbReference type="OrthoDB" id="9766486at2"/>
<dbReference type="PROSITE" id="PS00455">
    <property type="entry name" value="AMP_BINDING"/>
    <property type="match status" value="1"/>
</dbReference>
<dbReference type="Gene3D" id="3.40.50.12780">
    <property type="entry name" value="N-terminal domain of ligase-like"/>
    <property type="match status" value="1"/>
</dbReference>
<proteinExistence type="predicted"/>
<dbReference type="Proteomes" id="UP000198640">
    <property type="component" value="Unassembled WGS sequence"/>
</dbReference>
<keyword evidence="2" id="KW-0067">ATP-binding</keyword>
<dbReference type="SUPFAM" id="SSF56801">
    <property type="entry name" value="Acetyl-CoA synthetase-like"/>
    <property type="match status" value="1"/>
</dbReference>
<dbReference type="GO" id="GO:0004467">
    <property type="term" value="F:long-chain fatty acid-CoA ligase activity"/>
    <property type="evidence" value="ECO:0007669"/>
    <property type="project" value="TreeGrafter"/>
</dbReference>
<dbReference type="GO" id="GO:0005524">
    <property type="term" value="F:ATP binding"/>
    <property type="evidence" value="ECO:0007669"/>
    <property type="project" value="UniProtKB-KW"/>
</dbReference>
<dbReference type="Pfam" id="PF23562">
    <property type="entry name" value="AMP-binding_C_3"/>
    <property type="match status" value="1"/>
</dbReference>
<protein>
    <submittedName>
        <fullName evidence="4">Long-chain acyl-CoA synthetase</fullName>
    </submittedName>
</protein>
<dbReference type="CDD" id="cd05907">
    <property type="entry name" value="VL_LC_FACS_like"/>
    <property type="match status" value="1"/>
</dbReference>
<feature type="domain" description="AMP-dependent synthetase/ligase" evidence="3">
    <location>
        <begin position="25"/>
        <end position="436"/>
    </location>
</feature>
<evidence type="ECO:0000313" key="5">
    <source>
        <dbReference type="Proteomes" id="UP000198640"/>
    </source>
</evidence>
<evidence type="ECO:0000256" key="2">
    <source>
        <dbReference type="ARBA" id="ARBA00022840"/>
    </source>
</evidence>
<dbReference type="RefSeq" id="WP_090415603.1">
    <property type="nucleotide sequence ID" value="NZ_FNOY01000072.1"/>
</dbReference>
<accession>A0A1H3NEY5</accession>
<dbReference type="AlphaFoldDB" id="A0A1H3NEY5"/>
<dbReference type="GO" id="GO:0016020">
    <property type="term" value="C:membrane"/>
    <property type="evidence" value="ECO:0007669"/>
    <property type="project" value="TreeGrafter"/>
</dbReference>
<keyword evidence="5" id="KW-1185">Reference proteome</keyword>
<evidence type="ECO:0000256" key="1">
    <source>
        <dbReference type="ARBA" id="ARBA00022741"/>
    </source>
</evidence>
<name>A0A1H3NEY5_9PROT</name>
<gene>
    <name evidence="4" type="ORF">SAMN05421881_107212</name>
</gene>
<dbReference type="PANTHER" id="PTHR43272">
    <property type="entry name" value="LONG-CHAIN-FATTY-ACID--COA LIGASE"/>
    <property type="match status" value="1"/>
</dbReference>
<sequence>MSKHPSAINTDLIPVETARTLDGLFRARAERSAEKIAYRDYDVKREVWQDYTWADMAHAVARWQTALAKENLAAGERVAVMMRNCPQWVMYEQAALALGLVAMPLYTEDRAENAAWCLANAGAKLLLLENLAQWEELSEIKDQLKQLVRIIILTATSKDVSRAGDARVTALQDWLPAQAEAIPPRQNDPHALATLIYTSGTTGRPKGVMLSHHNILSNAHGCAQVVTVTPDDILLSFLPLSHTFERTAGYYVPMLCGATVAYARSIRLLQEDLPTIQPTILVSVPRVYEKVYAGIQAKLAEGPALARGLFKLAVDVGYSRFEHSQGRGKWQPSHALWPLLDKLVARKVLDKLGGRLWQAMSGGAALSPEISRVFIGLGLPILQGYGMTETSPVVCANRLDDNLPASVGKTLPGVEVKLGEQDALLIRGPNIMLGYWDNPEATRDIMSEEGWLNSGDTAHIDEQGRITITGRLKDIIVTSTGEKIPPADMEAAILHDPIFEHVMVIGEGRSYLSALVVLSERGWESVATHCNAQNDPKQLARDEYAEEIVLERIVRQISGFPGYAKIHRAALIPEPWSVDNGMLTPTLKLKRAKILERHQTEIEKLYAGH</sequence>
<keyword evidence="1" id="KW-0547">Nucleotide-binding</keyword>
<evidence type="ECO:0000313" key="4">
    <source>
        <dbReference type="EMBL" id="SDY87446.1"/>
    </source>
</evidence>
<dbReference type="InterPro" id="IPR000873">
    <property type="entry name" value="AMP-dep_synth/lig_dom"/>
</dbReference>